<name>A0ABR8R994_9BACI</name>
<reference evidence="1 2" key="1">
    <citation type="submission" date="2020-08" db="EMBL/GenBank/DDBJ databases">
        <title>A Genomic Blueprint of the Chicken Gut Microbiome.</title>
        <authorList>
            <person name="Gilroy R."/>
            <person name="Ravi A."/>
            <person name="Getino M."/>
            <person name="Pursley I."/>
            <person name="Horton D.L."/>
            <person name="Alikhan N.-F."/>
            <person name="Baker D."/>
            <person name="Gharbi K."/>
            <person name="Hall N."/>
            <person name="Watson M."/>
            <person name="Adriaenssens E.M."/>
            <person name="Foster-Nyarko E."/>
            <person name="Jarju S."/>
            <person name="Secka A."/>
            <person name="Antonio M."/>
            <person name="Oren A."/>
            <person name="Chaudhuri R."/>
            <person name="La Ragione R.M."/>
            <person name="Hildebrand F."/>
            <person name="Pallen M.J."/>
        </authorList>
    </citation>
    <scope>NUCLEOTIDE SEQUENCE [LARGE SCALE GENOMIC DNA]</scope>
    <source>
        <strain evidence="1 2">Sa2BUA9</strain>
    </source>
</reference>
<evidence type="ECO:0000313" key="1">
    <source>
        <dbReference type="EMBL" id="MBD7944092.1"/>
    </source>
</evidence>
<protein>
    <recommendedName>
        <fullName evidence="3">Spore coat protein</fullName>
    </recommendedName>
</protein>
<dbReference type="EMBL" id="JACSQO010000003">
    <property type="protein sequence ID" value="MBD7944092.1"/>
    <property type="molecule type" value="Genomic_DNA"/>
</dbReference>
<gene>
    <name evidence="1" type="ORF">H9650_08165</name>
</gene>
<proteinExistence type="predicted"/>
<comment type="caution">
    <text evidence="1">The sequence shown here is derived from an EMBL/GenBank/DDBJ whole genome shotgun (WGS) entry which is preliminary data.</text>
</comment>
<evidence type="ECO:0000313" key="2">
    <source>
        <dbReference type="Proteomes" id="UP000640786"/>
    </source>
</evidence>
<accession>A0ABR8R994</accession>
<sequence length="158" mass="18259">MDIKMLHSLVDNIIKIDRGGPESREGRLIAVGGDYIALLTENEGVVYYRTHHIKSLTSNTKNDSQFDFQVPEDFRFIQAEDFKGVLESLKYHWVQINRGGPEKLEGIVDQVNDNFVTIIAKEEVIRISMFHIRNVSYEVKDRKNKDSNEKKTEDNTKS</sequence>
<dbReference type="RefSeq" id="WP_144539976.1">
    <property type="nucleotide sequence ID" value="NZ_JACSQO010000003.1"/>
</dbReference>
<dbReference type="Proteomes" id="UP000640786">
    <property type="component" value="Unassembled WGS sequence"/>
</dbReference>
<keyword evidence="2" id="KW-1185">Reference proteome</keyword>
<evidence type="ECO:0008006" key="3">
    <source>
        <dbReference type="Google" id="ProtNLM"/>
    </source>
</evidence>
<organism evidence="1 2">
    <name type="scientific">Psychrobacillus faecigallinarum</name>
    <dbReference type="NCBI Taxonomy" id="2762235"/>
    <lineage>
        <taxon>Bacteria</taxon>
        <taxon>Bacillati</taxon>
        <taxon>Bacillota</taxon>
        <taxon>Bacilli</taxon>
        <taxon>Bacillales</taxon>
        <taxon>Bacillaceae</taxon>
        <taxon>Psychrobacillus</taxon>
    </lineage>
</organism>